<keyword evidence="4" id="KW-1185">Reference proteome</keyword>
<dbReference type="Pfam" id="PF11652">
    <property type="entry name" value="FAM167"/>
    <property type="match status" value="1"/>
</dbReference>
<feature type="region of interest" description="Disordered" evidence="2">
    <location>
        <begin position="121"/>
        <end position="143"/>
    </location>
</feature>
<dbReference type="PANTHER" id="PTHR32289:SF1">
    <property type="entry name" value="PROTEIN FAM167A-LIKE"/>
    <property type="match status" value="1"/>
</dbReference>
<dbReference type="AlphaFoldDB" id="A0AAN8JUT0"/>
<comment type="caution">
    <text evidence="3">The sequence shown here is derived from an EMBL/GenBank/DDBJ whole genome shotgun (WGS) entry which is preliminary data.</text>
</comment>
<organism evidence="3 4">
    <name type="scientific">Patella caerulea</name>
    <name type="common">Rayed Mediterranean limpet</name>
    <dbReference type="NCBI Taxonomy" id="87958"/>
    <lineage>
        <taxon>Eukaryota</taxon>
        <taxon>Metazoa</taxon>
        <taxon>Spiralia</taxon>
        <taxon>Lophotrochozoa</taxon>
        <taxon>Mollusca</taxon>
        <taxon>Gastropoda</taxon>
        <taxon>Patellogastropoda</taxon>
        <taxon>Patelloidea</taxon>
        <taxon>Patellidae</taxon>
        <taxon>Patella</taxon>
    </lineage>
</organism>
<dbReference type="EMBL" id="JAZGQO010000007">
    <property type="protein sequence ID" value="KAK6183141.1"/>
    <property type="molecule type" value="Genomic_DNA"/>
</dbReference>
<accession>A0AAN8JUT0</accession>
<dbReference type="Proteomes" id="UP001347796">
    <property type="component" value="Unassembled WGS sequence"/>
</dbReference>
<evidence type="ECO:0000256" key="2">
    <source>
        <dbReference type="SAM" id="MobiDB-lite"/>
    </source>
</evidence>
<evidence type="ECO:0000313" key="3">
    <source>
        <dbReference type="EMBL" id="KAK6183141.1"/>
    </source>
</evidence>
<feature type="compositionally biased region" description="Basic and acidic residues" evidence="2">
    <location>
        <begin position="1"/>
        <end position="16"/>
    </location>
</feature>
<protein>
    <submittedName>
        <fullName evidence="3">Uncharacterized protein</fullName>
    </submittedName>
</protein>
<sequence length="248" mass="28950">MGGKKEDTPPIKDQRRPLSIIVESDSSDDEKKGHIIKPQRFDKQEAFKKPRNIQNTIPRIEITEAPAQFVEKNNNVKVNGDQDDDDDDILNESDLQLLKQVTTRLNLSTRRQSYTAWKSENIDRSPRSMRADKPKLSMDGHDNKLTDERKQRIDDALEWLRKELHDMRVQDQELARQFLTLKHDIQQVKLTKSCEEHQDMLEEVQCELEELEDLPDVLDLPAYGLSDNPLKHLGVTRMNIHSRRFSTC</sequence>
<gene>
    <name evidence="3" type="ORF">SNE40_010674</name>
</gene>
<dbReference type="InterPro" id="IPR051771">
    <property type="entry name" value="FAM167_domain"/>
</dbReference>
<feature type="region of interest" description="Disordered" evidence="2">
    <location>
        <begin position="1"/>
        <end position="33"/>
    </location>
</feature>
<name>A0AAN8JUT0_PATCE</name>
<comment type="similarity">
    <text evidence="1">Belongs to the FAM167 (SEC) family.</text>
</comment>
<evidence type="ECO:0000313" key="4">
    <source>
        <dbReference type="Proteomes" id="UP001347796"/>
    </source>
</evidence>
<reference evidence="3 4" key="1">
    <citation type="submission" date="2024-01" db="EMBL/GenBank/DDBJ databases">
        <title>The genome of the rayed Mediterranean limpet Patella caerulea (Linnaeus, 1758).</title>
        <authorList>
            <person name="Anh-Thu Weber A."/>
            <person name="Halstead-Nussloch G."/>
        </authorList>
    </citation>
    <scope>NUCLEOTIDE SEQUENCE [LARGE SCALE GENOMIC DNA]</scope>
    <source>
        <strain evidence="3">AATW-2023a</strain>
        <tissue evidence="3">Whole specimen</tissue>
    </source>
</reference>
<proteinExistence type="inferred from homology"/>
<dbReference type="InterPro" id="IPR024280">
    <property type="entry name" value="FAM167"/>
</dbReference>
<dbReference type="PANTHER" id="PTHR32289">
    <property type="entry name" value="PROTEIN FAM167A"/>
    <property type="match status" value="1"/>
</dbReference>
<evidence type="ECO:0000256" key="1">
    <source>
        <dbReference type="ARBA" id="ARBA00005489"/>
    </source>
</evidence>